<evidence type="ECO:0000313" key="3">
    <source>
        <dbReference type="Proteomes" id="UP001165289"/>
    </source>
</evidence>
<dbReference type="AlphaFoldDB" id="A0AAV7JRB2"/>
<organism evidence="2 3">
    <name type="scientific">Oopsacas minuta</name>
    <dbReference type="NCBI Taxonomy" id="111878"/>
    <lineage>
        <taxon>Eukaryota</taxon>
        <taxon>Metazoa</taxon>
        <taxon>Porifera</taxon>
        <taxon>Hexactinellida</taxon>
        <taxon>Hexasterophora</taxon>
        <taxon>Lyssacinosida</taxon>
        <taxon>Leucopsacidae</taxon>
        <taxon>Oopsacas</taxon>
    </lineage>
</organism>
<comment type="caution">
    <text evidence="2">The sequence shown here is derived from an EMBL/GenBank/DDBJ whole genome shotgun (WGS) entry which is preliminary data.</text>
</comment>
<feature type="region of interest" description="Disordered" evidence="1">
    <location>
        <begin position="82"/>
        <end position="102"/>
    </location>
</feature>
<proteinExistence type="predicted"/>
<sequence length="129" mass="14523">MLMNPYITLYGVPAPKASINHLNLFRIITAIAVPTFNELELSLFGILTDLGLSLFWRTYTAFLKRDTGQIILDELRRSPIIKDEEEEPGNSSNKESSLLKVKGGRSYKGRQFGVENSQKEVSRLFDGSV</sequence>
<protein>
    <submittedName>
        <fullName evidence="2">Uncharacterized protein</fullName>
    </submittedName>
</protein>
<dbReference type="EMBL" id="JAKMXF010000306">
    <property type="protein sequence ID" value="KAI6651226.1"/>
    <property type="molecule type" value="Genomic_DNA"/>
</dbReference>
<evidence type="ECO:0000313" key="2">
    <source>
        <dbReference type="EMBL" id="KAI6651226.1"/>
    </source>
</evidence>
<dbReference type="Proteomes" id="UP001165289">
    <property type="component" value="Unassembled WGS sequence"/>
</dbReference>
<keyword evidence="3" id="KW-1185">Reference proteome</keyword>
<accession>A0AAV7JRB2</accession>
<name>A0AAV7JRB2_9METZ</name>
<reference evidence="2 3" key="1">
    <citation type="journal article" date="2023" name="BMC Biol.">
        <title>The compact genome of the sponge Oopsacas minuta (Hexactinellida) is lacking key metazoan core genes.</title>
        <authorList>
            <person name="Santini S."/>
            <person name="Schenkelaars Q."/>
            <person name="Jourda C."/>
            <person name="Duchesne M."/>
            <person name="Belahbib H."/>
            <person name="Rocher C."/>
            <person name="Selva M."/>
            <person name="Riesgo A."/>
            <person name="Vervoort M."/>
            <person name="Leys S.P."/>
            <person name="Kodjabachian L."/>
            <person name="Le Bivic A."/>
            <person name="Borchiellini C."/>
            <person name="Claverie J.M."/>
            <person name="Renard E."/>
        </authorList>
    </citation>
    <scope>NUCLEOTIDE SEQUENCE [LARGE SCALE GENOMIC DNA]</scope>
    <source>
        <strain evidence="2">SPO-2</strain>
    </source>
</reference>
<gene>
    <name evidence="2" type="ORF">LOD99_5373</name>
</gene>
<evidence type="ECO:0000256" key="1">
    <source>
        <dbReference type="SAM" id="MobiDB-lite"/>
    </source>
</evidence>